<protein>
    <submittedName>
        <fullName evidence="1">Uncharacterized protein</fullName>
    </submittedName>
</protein>
<comment type="caution">
    <text evidence="1">The sequence shown here is derived from an EMBL/GenBank/DDBJ whole genome shotgun (WGS) entry which is preliminary data.</text>
</comment>
<dbReference type="Proteomes" id="UP000319353">
    <property type="component" value="Unassembled WGS sequence"/>
</dbReference>
<accession>A0A537KNW6</accession>
<evidence type="ECO:0000313" key="1">
    <source>
        <dbReference type="EMBL" id="TMI97413.1"/>
    </source>
</evidence>
<proteinExistence type="predicted"/>
<gene>
    <name evidence="1" type="ORF">E6H01_13210</name>
</gene>
<organism evidence="1 2">
    <name type="scientific">Candidatus Segetimicrobium genomatis</name>
    <dbReference type="NCBI Taxonomy" id="2569760"/>
    <lineage>
        <taxon>Bacteria</taxon>
        <taxon>Bacillati</taxon>
        <taxon>Candidatus Sysuimicrobiota</taxon>
        <taxon>Candidatus Sysuimicrobiia</taxon>
        <taxon>Candidatus Sysuimicrobiales</taxon>
        <taxon>Candidatus Segetimicrobiaceae</taxon>
        <taxon>Candidatus Segetimicrobium</taxon>
    </lineage>
</organism>
<reference evidence="1 2" key="1">
    <citation type="journal article" date="2019" name="Nat. Microbiol.">
        <title>Mediterranean grassland soil C-N compound turnover is dependent on rainfall and depth, and is mediated by genomically divergent microorganisms.</title>
        <authorList>
            <person name="Diamond S."/>
            <person name="Andeer P.F."/>
            <person name="Li Z."/>
            <person name="Crits-Christoph A."/>
            <person name="Burstein D."/>
            <person name="Anantharaman K."/>
            <person name="Lane K.R."/>
            <person name="Thomas B.C."/>
            <person name="Pan C."/>
            <person name="Northen T.R."/>
            <person name="Banfield J.F."/>
        </authorList>
    </citation>
    <scope>NUCLEOTIDE SEQUENCE [LARGE SCALE GENOMIC DNA]</scope>
    <source>
        <strain evidence="1">NP_4</strain>
    </source>
</reference>
<name>A0A537KNW6_9BACT</name>
<dbReference type="AlphaFoldDB" id="A0A537KNW6"/>
<evidence type="ECO:0000313" key="2">
    <source>
        <dbReference type="Proteomes" id="UP000319353"/>
    </source>
</evidence>
<dbReference type="EMBL" id="VBAL01000209">
    <property type="protein sequence ID" value="TMI97413.1"/>
    <property type="molecule type" value="Genomic_DNA"/>
</dbReference>
<sequence length="247" mass="26528">MITPMIHRLLTRGDLGRLVDEMARLDVAAGRSAELALEGGDVDAVLDSPVALEAVRGRGGAPAPLPLTLLWYIPIRAELRVRGVTDVELADYTATLPVVFATSRAVRVVARGENGVAVWWRFVSSLPPSTVAQAEGAADSAALALWWAGCFPEWVARRGAGRGMIHAYVTFAGQMLGLAAELLERRAPDVASLWARAAEQREALHAALTEARGDYLGPDVHSAESRLTRFLRRLSFGPAPRSRCSAA</sequence>